<dbReference type="AlphaFoldDB" id="A0A7S7LZX9"/>
<protein>
    <submittedName>
        <fullName evidence="3">3-dehydroquinate dehydratase</fullName>
    </submittedName>
</protein>
<gene>
    <name evidence="3" type="ORF">HUE87_11575</name>
</gene>
<evidence type="ECO:0000313" key="4">
    <source>
        <dbReference type="Proteomes" id="UP000593836"/>
    </source>
</evidence>
<keyword evidence="1" id="KW-1133">Transmembrane helix</keyword>
<organism evidence="3 4">
    <name type="scientific">Candidatus Sulfurimonas marisnigri</name>
    <dbReference type="NCBI Taxonomy" id="2740405"/>
    <lineage>
        <taxon>Bacteria</taxon>
        <taxon>Pseudomonadati</taxon>
        <taxon>Campylobacterota</taxon>
        <taxon>Epsilonproteobacteria</taxon>
        <taxon>Campylobacterales</taxon>
        <taxon>Sulfurimonadaceae</taxon>
        <taxon>Sulfurimonas</taxon>
    </lineage>
</organism>
<sequence length="228" mass="25751">MKFSRGLAALILTLLFNTSLTAQYLYKDEVIFNPAFGEQIEKLGYELHQKTGISLRLIMLKELPNKMRIVDYEKELMKDFSEPTVLLTFSEMDSKVDILASEPSLYKYFDKKQILSPISSPVQAFVIALMNMDFSDMTSGGTILPLLAQKAKQGEVLGKYSGSMFNGYADIAEQIAESKNVVLQNAVGNANQNSILLVKVLFYGIIVYGIVLYIKRKLYFIRKKNELS</sequence>
<feature type="transmembrane region" description="Helical" evidence="1">
    <location>
        <begin position="195"/>
        <end position="214"/>
    </location>
</feature>
<dbReference type="Proteomes" id="UP000593836">
    <property type="component" value="Chromosome"/>
</dbReference>
<keyword evidence="1" id="KW-0472">Membrane</keyword>
<keyword evidence="4" id="KW-1185">Reference proteome</keyword>
<evidence type="ECO:0000256" key="1">
    <source>
        <dbReference type="SAM" id="Phobius"/>
    </source>
</evidence>
<dbReference type="RefSeq" id="WP_194366541.1">
    <property type="nucleotide sequence ID" value="NZ_CP054493.1"/>
</dbReference>
<reference evidence="3 4" key="1">
    <citation type="submission" date="2020-05" db="EMBL/GenBank/DDBJ databases">
        <title>Sulfurimonas marisnigri, sp. nov., and Sulfurimonas baltica, sp. nov., manganese oxide reducing chemolithoautotrophs of the class Epsilonproteobacteria isolated from the pelagic redoxclines of the Black and Baltic Seas and emended description of the genus Sulfurimonas.</title>
        <authorList>
            <person name="Henkel J.V."/>
            <person name="Laudan C."/>
            <person name="Werner J."/>
            <person name="Neu T."/>
            <person name="Plewe S."/>
            <person name="Sproer C."/>
            <person name="Bunk B."/>
            <person name="Schulz-Vogt H.N."/>
        </authorList>
    </citation>
    <scope>NUCLEOTIDE SEQUENCE [LARGE SCALE GENOMIC DNA]</scope>
    <source>
        <strain evidence="3 4">SoZ1</strain>
    </source>
</reference>
<evidence type="ECO:0000313" key="3">
    <source>
        <dbReference type="EMBL" id="QOY54496.1"/>
    </source>
</evidence>
<dbReference type="EMBL" id="CP054493">
    <property type="protein sequence ID" value="QOY54496.1"/>
    <property type="molecule type" value="Genomic_DNA"/>
</dbReference>
<name>A0A7S7LZX9_9BACT</name>
<proteinExistence type="predicted"/>
<accession>A0A7S7LZX9</accession>
<feature type="chain" id="PRO_5032656532" evidence="2">
    <location>
        <begin position="23"/>
        <end position="228"/>
    </location>
</feature>
<feature type="signal peptide" evidence="2">
    <location>
        <begin position="1"/>
        <end position="22"/>
    </location>
</feature>
<keyword evidence="2" id="KW-0732">Signal</keyword>
<keyword evidence="1" id="KW-0812">Transmembrane</keyword>
<dbReference type="KEGG" id="smas:HUE87_11575"/>
<evidence type="ECO:0000256" key="2">
    <source>
        <dbReference type="SAM" id="SignalP"/>
    </source>
</evidence>